<keyword evidence="1" id="KW-1133">Transmembrane helix</keyword>
<feature type="transmembrane region" description="Helical" evidence="1">
    <location>
        <begin position="60"/>
        <end position="80"/>
    </location>
</feature>
<keyword evidence="1" id="KW-0812">Transmembrane</keyword>
<reference evidence="2 3" key="1">
    <citation type="submission" date="2020-07" db="EMBL/GenBank/DDBJ databases">
        <title>Roseicoccus Jingziensis gen. nov., sp. nov., isolated from coastal seawater.</title>
        <authorList>
            <person name="Feng X."/>
        </authorList>
    </citation>
    <scope>NUCLEOTIDE SEQUENCE [LARGE SCALE GENOMIC DNA]</scope>
    <source>
        <strain evidence="2 3">N1E253</strain>
    </source>
</reference>
<evidence type="ECO:0000256" key="1">
    <source>
        <dbReference type="SAM" id="Phobius"/>
    </source>
</evidence>
<keyword evidence="3" id="KW-1185">Reference proteome</keyword>
<dbReference type="RefSeq" id="WP_178934993.1">
    <property type="nucleotide sequence ID" value="NZ_JACBAZ010000020.1"/>
</dbReference>
<proteinExistence type="predicted"/>
<accession>A0A851GKJ1</accession>
<evidence type="ECO:0000313" key="3">
    <source>
        <dbReference type="Proteomes" id="UP000557872"/>
    </source>
</evidence>
<comment type="caution">
    <text evidence="2">The sequence shown here is derived from an EMBL/GenBank/DDBJ whole genome shotgun (WGS) entry which is preliminary data.</text>
</comment>
<protein>
    <submittedName>
        <fullName evidence="2">Uncharacterized protein</fullName>
    </submittedName>
</protein>
<keyword evidence="1" id="KW-0472">Membrane</keyword>
<gene>
    <name evidence="2" type="ORF">HW115_18725</name>
</gene>
<organism evidence="2 3">
    <name type="scientific">Oceaniferula marina</name>
    <dbReference type="NCBI Taxonomy" id="2748318"/>
    <lineage>
        <taxon>Bacteria</taxon>
        <taxon>Pseudomonadati</taxon>
        <taxon>Verrucomicrobiota</taxon>
        <taxon>Verrucomicrobiia</taxon>
        <taxon>Verrucomicrobiales</taxon>
        <taxon>Verrucomicrobiaceae</taxon>
        <taxon>Oceaniferula</taxon>
    </lineage>
</organism>
<dbReference type="Proteomes" id="UP000557872">
    <property type="component" value="Unassembled WGS sequence"/>
</dbReference>
<dbReference type="EMBL" id="JACBAZ010000020">
    <property type="protein sequence ID" value="NWK57659.1"/>
    <property type="molecule type" value="Genomic_DNA"/>
</dbReference>
<dbReference type="AlphaFoldDB" id="A0A851GKJ1"/>
<sequence>MTWLILTQLVILSLISYNKDKLKSTASLRLSWNWFSGVFFSHAAFTLFRARNYNDMDLALVEIWATGFAWLFLGMSIFHLPSLFLGEEMNNTLD</sequence>
<evidence type="ECO:0000313" key="2">
    <source>
        <dbReference type="EMBL" id="NWK57659.1"/>
    </source>
</evidence>
<feature type="transmembrane region" description="Helical" evidence="1">
    <location>
        <begin position="32"/>
        <end position="48"/>
    </location>
</feature>
<name>A0A851GKJ1_9BACT</name>